<dbReference type="EMBL" id="JAQJZL010000002">
    <property type="protein sequence ID" value="KAJ6051041.1"/>
    <property type="molecule type" value="Genomic_DNA"/>
</dbReference>
<sequence length="99" mass="10583">MTEKETIVLIHGAFTNCADWKQIASDLDQSFHVLTPDLPGHGDAAETRFTMGKAADTIHTLIQSSATGGKAIACFLRMVCAWIGSSFVGRAGVMRELAS</sequence>
<evidence type="ECO:0000259" key="1">
    <source>
        <dbReference type="Pfam" id="PF12697"/>
    </source>
</evidence>
<dbReference type="Gene3D" id="3.40.50.1820">
    <property type="entry name" value="alpha/beta hydrolase"/>
    <property type="match status" value="1"/>
</dbReference>
<reference evidence="2" key="2">
    <citation type="submission" date="2023-01" db="EMBL/GenBank/DDBJ databases">
        <authorList>
            <person name="Petersen C."/>
        </authorList>
    </citation>
    <scope>NUCLEOTIDE SEQUENCE</scope>
    <source>
        <strain evidence="2">IBT 15450</strain>
    </source>
</reference>
<dbReference type="Proteomes" id="UP001219568">
    <property type="component" value="Unassembled WGS sequence"/>
</dbReference>
<dbReference type="GO" id="GO:0017000">
    <property type="term" value="P:antibiotic biosynthetic process"/>
    <property type="evidence" value="ECO:0007669"/>
    <property type="project" value="UniProtKB-ARBA"/>
</dbReference>
<evidence type="ECO:0000313" key="2">
    <source>
        <dbReference type="EMBL" id="KAJ6051041.1"/>
    </source>
</evidence>
<dbReference type="GO" id="GO:0072330">
    <property type="term" value="P:monocarboxylic acid biosynthetic process"/>
    <property type="evidence" value="ECO:0007669"/>
    <property type="project" value="UniProtKB-ARBA"/>
</dbReference>
<dbReference type="SUPFAM" id="SSF53474">
    <property type="entry name" value="alpha/beta-Hydrolases"/>
    <property type="match status" value="1"/>
</dbReference>
<comment type="caution">
    <text evidence="2">The sequence shown here is derived from an EMBL/GenBank/DDBJ whole genome shotgun (WGS) entry which is preliminary data.</text>
</comment>
<proteinExistence type="predicted"/>
<gene>
    <name evidence="2" type="ORF">N7460_001575</name>
</gene>
<dbReference type="InterPro" id="IPR029058">
    <property type="entry name" value="AB_hydrolase_fold"/>
</dbReference>
<accession>A0AAD6NBY1</accession>
<organism evidence="2 3">
    <name type="scientific">Penicillium canescens</name>
    <dbReference type="NCBI Taxonomy" id="5083"/>
    <lineage>
        <taxon>Eukaryota</taxon>
        <taxon>Fungi</taxon>
        <taxon>Dikarya</taxon>
        <taxon>Ascomycota</taxon>
        <taxon>Pezizomycotina</taxon>
        <taxon>Eurotiomycetes</taxon>
        <taxon>Eurotiomycetidae</taxon>
        <taxon>Eurotiales</taxon>
        <taxon>Aspergillaceae</taxon>
        <taxon>Penicillium</taxon>
    </lineage>
</organism>
<protein>
    <submittedName>
        <fullName evidence="2">Alpha/beta-hydrolase</fullName>
    </submittedName>
</protein>
<reference evidence="2" key="1">
    <citation type="journal article" date="2023" name="IMA Fungus">
        <title>Comparative genomic study of the Penicillium genus elucidates a diverse pangenome and 15 lateral gene transfer events.</title>
        <authorList>
            <person name="Petersen C."/>
            <person name="Sorensen T."/>
            <person name="Nielsen M.R."/>
            <person name="Sondergaard T.E."/>
            <person name="Sorensen J.L."/>
            <person name="Fitzpatrick D.A."/>
            <person name="Frisvad J.C."/>
            <person name="Nielsen K.L."/>
        </authorList>
    </citation>
    <scope>NUCLEOTIDE SEQUENCE</scope>
    <source>
        <strain evidence="2">IBT 15450</strain>
    </source>
</reference>
<dbReference type="InterPro" id="IPR000073">
    <property type="entry name" value="AB_hydrolase_1"/>
</dbReference>
<dbReference type="Pfam" id="PF12697">
    <property type="entry name" value="Abhydrolase_6"/>
    <property type="match status" value="1"/>
</dbReference>
<dbReference type="AlphaFoldDB" id="A0AAD6NBY1"/>
<evidence type="ECO:0000313" key="3">
    <source>
        <dbReference type="Proteomes" id="UP001219568"/>
    </source>
</evidence>
<feature type="domain" description="AB hydrolase-1" evidence="1">
    <location>
        <begin position="7"/>
        <end position="67"/>
    </location>
</feature>
<name>A0AAD6NBY1_PENCN</name>
<keyword evidence="3" id="KW-1185">Reference proteome</keyword>